<proteinExistence type="predicted"/>
<dbReference type="EMBL" id="LDRV01000093">
    <property type="protein sequence ID" value="KTS09027.1"/>
    <property type="molecule type" value="Genomic_DNA"/>
</dbReference>
<gene>
    <name evidence="1" type="ORF">RSA3_14075</name>
</gene>
<evidence type="ECO:0000313" key="2">
    <source>
        <dbReference type="Proteomes" id="UP000072189"/>
    </source>
</evidence>
<reference evidence="1 2" key="1">
    <citation type="journal article" date="2016" name="Front. Microbiol.">
        <title>Genomic Resource of Rice Seed Associated Bacteria.</title>
        <authorList>
            <person name="Midha S."/>
            <person name="Bansal K."/>
            <person name="Sharma S."/>
            <person name="Kumar N."/>
            <person name="Patil P.P."/>
            <person name="Chaudhry V."/>
            <person name="Patil P.B."/>
        </authorList>
    </citation>
    <scope>NUCLEOTIDE SEQUENCE [LARGE SCALE GENOMIC DNA]</scope>
    <source>
        <strain evidence="1 2">RSA3</strain>
    </source>
</reference>
<dbReference type="RefSeq" id="WP_058614756.1">
    <property type="nucleotide sequence ID" value="NZ_LDRV01000093.1"/>
</dbReference>
<dbReference type="PATRIC" id="fig|2033.7.peg.3650"/>
<evidence type="ECO:0000313" key="1">
    <source>
        <dbReference type="EMBL" id="KTS09027.1"/>
    </source>
</evidence>
<organism evidence="1 2">
    <name type="scientific">Microbacterium testaceum</name>
    <name type="common">Aureobacterium testaceum</name>
    <name type="synonym">Brevibacterium testaceum</name>
    <dbReference type="NCBI Taxonomy" id="2033"/>
    <lineage>
        <taxon>Bacteria</taxon>
        <taxon>Bacillati</taxon>
        <taxon>Actinomycetota</taxon>
        <taxon>Actinomycetes</taxon>
        <taxon>Micrococcales</taxon>
        <taxon>Microbacteriaceae</taxon>
        <taxon>Microbacterium</taxon>
    </lineage>
</organism>
<sequence length="485" mass="50720">MGRWIAKAEIAFANDLITASLALDPDSGTRAAFQLIADSLISGAIAADPTLAANVTQAAVSAVGAELAGRSIPTGARQVTPRNQKAAIWGAAGRVLAAFRRSDGMLDDDTARAFGRRIAEVGSTGITRRIGSSRHPWSHVWTQAGRIVLYIDKRSGQLMYGDGTPVASAGSTAFTFRADGDSTTMGADLANMVAERWTTLLGLLLGITIANYGISGNRAADAGTMAGTYLATASVSGGTIPAQGGTVALTTSTSPFYGTLNNVPTGITADLYLDNGTRIGGGIVGTSSTGLTFTRASAGGAVNAATVKMQVTNGKSARDGVRIFSIGINDEPDIVFGNTTIEQVKNRYREFVTANRGELWTWGLLNRGLNEGAGSNYSGYPNAKNTILAYLAEMDTFLTSLFGVRYIPVARYLGSQQALTDAAAIQPGFTPTQADLDTVAAGLVPPSFRSSAGSVHLNALGHILQARFMATWMRQYSIHSERFAA</sequence>
<comment type="caution">
    <text evidence="1">The sequence shown here is derived from an EMBL/GenBank/DDBJ whole genome shotgun (WGS) entry which is preliminary data.</text>
</comment>
<dbReference type="SUPFAM" id="SSF52266">
    <property type="entry name" value="SGNH hydrolase"/>
    <property type="match status" value="1"/>
</dbReference>
<name>A0A147F4U9_MICTE</name>
<dbReference type="AlphaFoldDB" id="A0A147F4U9"/>
<protein>
    <submittedName>
        <fullName evidence="1">Uncharacterized protein</fullName>
    </submittedName>
</protein>
<dbReference type="Proteomes" id="UP000072189">
    <property type="component" value="Unassembled WGS sequence"/>
</dbReference>
<accession>A0A147F4U9</accession>